<feature type="transmembrane region" description="Helical" evidence="1">
    <location>
        <begin position="115"/>
        <end position="140"/>
    </location>
</feature>
<dbReference type="EMBL" id="MN740746">
    <property type="protein sequence ID" value="QHU09888.1"/>
    <property type="molecule type" value="Genomic_DNA"/>
</dbReference>
<keyword evidence="1" id="KW-0812">Transmembrane</keyword>
<organism evidence="2">
    <name type="scientific">viral metagenome</name>
    <dbReference type="NCBI Taxonomy" id="1070528"/>
    <lineage>
        <taxon>unclassified sequences</taxon>
        <taxon>metagenomes</taxon>
        <taxon>organismal metagenomes</taxon>
    </lineage>
</organism>
<sequence length="163" mass="18829">MKIKPYIIKAVVNGLIASSVIWAFWVPLLITVVGPFINANIKEYVCKNAYIPKWWDRDTRVPQKIIGQDKLQFQKENLIIFMFLAFTGFMYISISLYVAYRLILAYNLNIRNIAMFNALMAVIIVVIEVIFFATVTTVYIPFSSKDLLEAIRNKFNAEVSVLY</sequence>
<reference evidence="2" key="1">
    <citation type="journal article" date="2020" name="Nature">
        <title>Giant virus diversity and host interactions through global metagenomics.</title>
        <authorList>
            <person name="Schulz F."/>
            <person name="Roux S."/>
            <person name="Paez-Espino D."/>
            <person name="Jungbluth S."/>
            <person name="Walsh D.A."/>
            <person name="Denef V.J."/>
            <person name="McMahon K.D."/>
            <person name="Konstantinidis K.T."/>
            <person name="Eloe-Fadrosh E.A."/>
            <person name="Kyrpides N.C."/>
            <person name="Woyke T."/>
        </authorList>
    </citation>
    <scope>NUCLEOTIDE SEQUENCE</scope>
    <source>
        <strain evidence="2">GVMAG-S-1101164-164</strain>
    </source>
</reference>
<name>A0A6C0K146_9ZZZZ</name>
<protein>
    <submittedName>
        <fullName evidence="2">Uncharacterized protein</fullName>
    </submittedName>
</protein>
<accession>A0A6C0K146</accession>
<keyword evidence="1" id="KW-1133">Transmembrane helix</keyword>
<feature type="transmembrane region" description="Helical" evidence="1">
    <location>
        <begin position="12"/>
        <end position="37"/>
    </location>
</feature>
<feature type="transmembrane region" description="Helical" evidence="1">
    <location>
        <begin position="78"/>
        <end position="103"/>
    </location>
</feature>
<evidence type="ECO:0000313" key="2">
    <source>
        <dbReference type="EMBL" id="QHU09888.1"/>
    </source>
</evidence>
<keyword evidence="1" id="KW-0472">Membrane</keyword>
<proteinExistence type="predicted"/>
<evidence type="ECO:0000256" key="1">
    <source>
        <dbReference type="SAM" id="Phobius"/>
    </source>
</evidence>
<dbReference type="AlphaFoldDB" id="A0A6C0K146"/>